<feature type="domain" description="TonB-dependent receptor plug" evidence="12">
    <location>
        <begin position="148"/>
        <end position="253"/>
    </location>
</feature>
<dbReference type="Gene3D" id="2.40.170.20">
    <property type="entry name" value="TonB-dependent receptor, beta-barrel domain"/>
    <property type="match status" value="1"/>
</dbReference>
<protein>
    <submittedName>
        <fullName evidence="13">SusC/RagA family TonB-linked outer membrane protein</fullName>
    </submittedName>
</protein>
<organism evidence="13 14">
    <name type="scientific">Chitinophaga flava</name>
    <dbReference type="NCBI Taxonomy" id="2259036"/>
    <lineage>
        <taxon>Bacteria</taxon>
        <taxon>Pseudomonadati</taxon>
        <taxon>Bacteroidota</taxon>
        <taxon>Chitinophagia</taxon>
        <taxon>Chitinophagales</taxon>
        <taxon>Chitinophagaceae</taxon>
        <taxon>Chitinophaga</taxon>
    </lineage>
</organism>
<keyword evidence="4 8" id="KW-0812">Transmembrane</keyword>
<dbReference type="Pfam" id="PF00593">
    <property type="entry name" value="TonB_dep_Rec_b-barrel"/>
    <property type="match status" value="1"/>
</dbReference>
<keyword evidence="6 8" id="KW-0472">Membrane</keyword>
<reference evidence="13 14" key="1">
    <citation type="submission" date="2018-05" db="EMBL/GenBank/DDBJ databases">
        <title>Chitinophaga sp. K3CV102501T nov., isolated from isolated from a monsoon evergreen broad-leaved forest soil.</title>
        <authorList>
            <person name="Lv Y."/>
        </authorList>
    </citation>
    <scope>NUCLEOTIDE SEQUENCE [LARGE SCALE GENOMIC DNA]</scope>
    <source>
        <strain evidence="13 14">GDMCC 1.1325</strain>
    </source>
</reference>
<keyword evidence="3 8" id="KW-1134">Transmembrane beta strand</keyword>
<dbReference type="InterPro" id="IPR012910">
    <property type="entry name" value="Plug_dom"/>
</dbReference>
<evidence type="ECO:0000256" key="10">
    <source>
        <dbReference type="SAM" id="SignalP"/>
    </source>
</evidence>
<dbReference type="InterPro" id="IPR023997">
    <property type="entry name" value="TonB-dep_OMP_SusC/RagA_CS"/>
</dbReference>
<accession>A0A365XVC0</accession>
<feature type="domain" description="TonB-dependent receptor-like beta-barrel" evidence="11">
    <location>
        <begin position="471"/>
        <end position="1024"/>
    </location>
</feature>
<gene>
    <name evidence="13" type="ORF">DF182_28030</name>
</gene>
<dbReference type="PROSITE" id="PS52016">
    <property type="entry name" value="TONB_DEPENDENT_REC_3"/>
    <property type="match status" value="1"/>
</dbReference>
<dbReference type="Gene3D" id="2.170.130.10">
    <property type="entry name" value="TonB-dependent receptor, plug domain"/>
    <property type="match status" value="1"/>
</dbReference>
<evidence type="ECO:0000256" key="4">
    <source>
        <dbReference type="ARBA" id="ARBA00022692"/>
    </source>
</evidence>
<dbReference type="InterPro" id="IPR000531">
    <property type="entry name" value="Beta-barrel_TonB"/>
</dbReference>
<dbReference type="GO" id="GO:0009279">
    <property type="term" value="C:cell outer membrane"/>
    <property type="evidence" value="ECO:0007669"/>
    <property type="project" value="UniProtKB-SubCell"/>
</dbReference>
<dbReference type="InterPro" id="IPR037066">
    <property type="entry name" value="Plug_dom_sf"/>
</dbReference>
<evidence type="ECO:0000256" key="7">
    <source>
        <dbReference type="ARBA" id="ARBA00023237"/>
    </source>
</evidence>
<keyword evidence="10" id="KW-0732">Signal</keyword>
<dbReference type="Proteomes" id="UP000253410">
    <property type="component" value="Unassembled WGS sequence"/>
</dbReference>
<evidence type="ECO:0000313" key="14">
    <source>
        <dbReference type="Proteomes" id="UP000253410"/>
    </source>
</evidence>
<dbReference type="InterPro" id="IPR039426">
    <property type="entry name" value="TonB-dep_rcpt-like"/>
</dbReference>
<comment type="similarity">
    <text evidence="8 9">Belongs to the TonB-dependent receptor family.</text>
</comment>
<evidence type="ECO:0000313" key="13">
    <source>
        <dbReference type="EMBL" id="RBL90317.1"/>
    </source>
</evidence>
<keyword evidence="7 8" id="KW-0998">Cell outer membrane</keyword>
<feature type="signal peptide" evidence="10">
    <location>
        <begin position="1"/>
        <end position="42"/>
    </location>
</feature>
<dbReference type="EMBL" id="QFFJ01000002">
    <property type="protein sequence ID" value="RBL90317.1"/>
    <property type="molecule type" value="Genomic_DNA"/>
</dbReference>
<evidence type="ECO:0000256" key="6">
    <source>
        <dbReference type="ARBA" id="ARBA00023136"/>
    </source>
</evidence>
<comment type="subcellular location">
    <subcellularLocation>
        <location evidence="1 8">Cell outer membrane</location>
        <topology evidence="1 8">Multi-pass membrane protein</topology>
    </subcellularLocation>
</comment>
<dbReference type="AlphaFoldDB" id="A0A365XVC0"/>
<evidence type="ECO:0000256" key="2">
    <source>
        <dbReference type="ARBA" id="ARBA00022448"/>
    </source>
</evidence>
<dbReference type="SUPFAM" id="SSF56935">
    <property type="entry name" value="Porins"/>
    <property type="match status" value="1"/>
</dbReference>
<dbReference type="NCBIfam" id="TIGR04057">
    <property type="entry name" value="SusC_RagA_signa"/>
    <property type="match status" value="1"/>
</dbReference>
<evidence type="ECO:0000256" key="3">
    <source>
        <dbReference type="ARBA" id="ARBA00022452"/>
    </source>
</evidence>
<name>A0A365XVC0_9BACT</name>
<keyword evidence="14" id="KW-1185">Reference proteome</keyword>
<keyword evidence="5 9" id="KW-0798">TonB box</keyword>
<evidence type="ECO:0000256" key="9">
    <source>
        <dbReference type="RuleBase" id="RU003357"/>
    </source>
</evidence>
<evidence type="ECO:0000256" key="1">
    <source>
        <dbReference type="ARBA" id="ARBA00004571"/>
    </source>
</evidence>
<keyword evidence="2 8" id="KW-0813">Transport</keyword>
<dbReference type="Gene3D" id="2.60.40.1120">
    <property type="entry name" value="Carboxypeptidase-like, regulatory domain"/>
    <property type="match status" value="1"/>
</dbReference>
<dbReference type="OrthoDB" id="9768177at2"/>
<dbReference type="SUPFAM" id="SSF49464">
    <property type="entry name" value="Carboxypeptidase regulatory domain-like"/>
    <property type="match status" value="1"/>
</dbReference>
<dbReference type="NCBIfam" id="TIGR04056">
    <property type="entry name" value="OMP_RagA_SusC"/>
    <property type="match status" value="1"/>
</dbReference>
<evidence type="ECO:0000256" key="5">
    <source>
        <dbReference type="ARBA" id="ARBA00023077"/>
    </source>
</evidence>
<dbReference type="Pfam" id="PF07715">
    <property type="entry name" value="Plug"/>
    <property type="match status" value="1"/>
</dbReference>
<feature type="chain" id="PRO_5016561548" evidence="10">
    <location>
        <begin position="43"/>
        <end position="1067"/>
    </location>
</feature>
<evidence type="ECO:0000256" key="8">
    <source>
        <dbReference type="PROSITE-ProRule" id="PRU01360"/>
    </source>
</evidence>
<evidence type="ECO:0000259" key="12">
    <source>
        <dbReference type="Pfam" id="PF07715"/>
    </source>
</evidence>
<dbReference type="InterPro" id="IPR036942">
    <property type="entry name" value="Beta-barrel_TonB_sf"/>
</dbReference>
<dbReference type="InterPro" id="IPR008969">
    <property type="entry name" value="CarboxyPept-like_regulatory"/>
</dbReference>
<dbReference type="Pfam" id="PF13620">
    <property type="entry name" value="CarboxypepD_reg"/>
    <property type="match status" value="1"/>
</dbReference>
<dbReference type="InterPro" id="IPR023996">
    <property type="entry name" value="TonB-dep_OMP_SusC/RagA"/>
</dbReference>
<proteinExistence type="inferred from homology"/>
<comment type="caution">
    <text evidence="13">The sequence shown here is derived from an EMBL/GenBank/DDBJ whole genome shotgun (WGS) entry which is preliminary data.</text>
</comment>
<evidence type="ECO:0000259" key="11">
    <source>
        <dbReference type="Pfam" id="PF00593"/>
    </source>
</evidence>
<sequence>MNSMAALCHKTNVMMIKFTKQSLRRGSWLFISLWLLALTAHAQTGGTITGVVKNEKGEVLPGVTVGVTNADSSFRKGQVTDGQGVFLITGIPAGGPYAISFTSIGYIKQYTRNHRLAAGEKVSLLIRLKESATELNQLVVIGYGTQKKSDVSTSITTVNNDFIGKQSILRAEQALQGSAPGVLVLSPSGQPGEKPMIRIRGTGTNKNPDPLYIVDGFPVNDIEYLNPNDIERMDVLKDAASASIYGARGANGVVLITTKSGKKGPAKVSYDGYYGIQNAWRKVPLLNGTEYAEMMNEGAKNANQTAPFANPAQYGEGTNWQNATFTKNAPVTSHNVSVSGGNENTTYFTSFSYFGQQGIVGGDRSQFERYTIRLNGDQKIKDFLRVGVSLSYMNTSSRGINSNADYGGVLNNAVNLDPLTPVYETDTNRLKNPVLYPVNAIRNGNQIYGISSIITDGPTNPLAAMQLANGKNKNDKILGNAYGEVNIMNGLKFRSSLGIEVNNYSSSSFTPEYYLNSASKTDVSLVGKGFSRRYTWQVENVLSYNRSFGKHNIQALLGHTALKSTFENLNGSRPDLITSDPNMAYIDLATNETLNKVNGGADVRALLSYFGRVAYDYDGKYLLSATLRRDGSSRFGRNNPFATFPSVSGGWVLSKENFYQSNTVTFLKLRASWGQNGNENIGDNSFPWAAGMVLGNGYTFIKPTGEEYYLNGVASGAVPNPNLKWETSEQTNFGVDVELWKGRLGVTADYYIKNTIGLLFNPPITAIVGNPSPYVNGGSVSNKGVELGITYKQQVNKDLSFNVTVNGAYNKNNVTAINNAAKAVAGTGYIGAGAVTRMEVGYPIGYLWGFRTAGIFQNQKEVDNYVGPDGKKVQPRAVPGDLKFVDINGDGKLDNNDKTMIGDPNPDLTAGLNLNLTYKRFDFSMFAVGMFGHQLLNGLYRYDIKMANMPRQFLDRWTEEGSAARYPRFTFADNNGNHNNVSDVYIENASFVRIKNIQVGYTLAENLVKKAKLNNLRVYVAVDNPFTFTRYTGFDPEIGARDALNLGVDHGVYPQARAFRAGVNVNL</sequence>